<evidence type="ECO:0000256" key="1">
    <source>
        <dbReference type="SAM" id="Phobius"/>
    </source>
</evidence>
<gene>
    <name evidence="2" type="ORF">METZ01_LOCUS121083</name>
</gene>
<dbReference type="AlphaFoldDB" id="A0A381XTZ1"/>
<protein>
    <submittedName>
        <fullName evidence="2">Uncharacterized protein</fullName>
    </submittedName>
</protein>
<keyword evidence="1" id="KW-0812">Transmembrane</keyword>
<accession>A0A381XTZ1</accession>
<sequence length="178" mass="20086">MKRYEFEDLISDYLENSLSLKKRKDFELYLSENLDAADLVDQVRNTMLQMKSVEKVKTSAYFMDRLMNVIQESKSNTRKFIPEQSTLFGFTPLYASIMTGLALALVFVGFQLINPDFPVTTSALNTVAEEKPAVFLNQVPSAQIPSADLTAAGKDSLDKGKMKKSDKDYSGKIRFVKD</sequence>
<keyword evidence="1" id="KW-1133">Transmembrane helix</keyword>
<organism evidence="2">
    <name type="scientific">marine metagenome</name>
    <dbReference type="NCBI Taxonomy" id="408172"/>
    <lineage>
        <taxon>unclassified sequences</taxon>
        <taxon>metagenomes</taxon>
        <taxon>ecological metagenomes</taxon>
    </lineage>
</organism>
<reference evidence="2" key="1">
    <citation type="submission" date="2018-05" db="EMBL/GenBank/DDBJ databases">
        <authorList>
            <person name="Lanie J.A."/>
            <person name="Ng W.-L."/>
            <person name="Kazmierczak K.M."/>
            <person name="Andrzejewski T.M."/>
            <person name="Davidsen T.M."/>
            <person name="Wayne K.J."/>
            <person name="Tettelin H."/>
            <person name="Glass J.I."/>
            <person name="Rusch D."/>
            <person name="Podicherti R."/>
            <person name="Tsui H.-C.T."/>
            <person name="Winkler M.E."/>
        </authorList>
    </citation>
    <scope>NUCLEOTIDE SEQUENCE</scope>
</reference>
<dbReference type="EMBL" id="UINC01016378">
    <property type="protein sequence ID" value="SVA68229.1"/>
    <property type="molecule type" value="Genomic_DNA"/>
</dbReference>
<evidence type="ECO:0000313" key="2">
    <source>
        <dbReference type="EMBL" id="SVA68229.1"/>
    </source>
</evidence>
<proteinExistence type="predicted"/>
<name>A0A381XTZ1_9ZZZZ</name>
<feature type="transmembrane region" description="Helical" evidence="1">
    <location>
        <begin position="87"/>
        <end position="113"/>
    </location>
</feature>
<keyword evidence="1" id="KW-0472">Membrane</keyword>